<gene>
    <name evidence="1" type="ORF">SAMN05192565_1582</name>
</gene>
<keyword evidence="1" id="KW-0238">DNA-binding</keyword>
<evidence type="ECO:0000313" key="2">
    <source>
        <dbReference type="Proteomes" id="UP000199229"/>
    </source>
</evidence>
<evidence type="ECO:0000313" key="1">
    <source>
        <dbReference type="EMBL" id="SFH15276.1"/>
    </source>
</evidence>
<dbReference type="Pfam" id="PF13565">
    <property type="entry name" value="HTH_32"/>
    <property type="match status" value="1"/>
</dbReference>
<dbReference type="AlphaFoldDB" id="A0A1I2XRD6"/>
<accession>A0A1I2XRD6</accession>
<organism evidence="1 2">
    <name type="scientific">Methylobacterium gossipiicola</name>
    <dbReference type="NCBI Taxonomy" id="582675"/>
    <lineage>
        <taxon>Bacteria</taxon>
        <taxon>Pseudomonadati</taxon>
        <taxon>Pseudomonadota</taxon>
        <taxon>Alphaproteobacteria</taxon>
        <taxon>Hyphomicrobiales</taxon>
        <taxon>Methylobacteriaceae</taxon>
        <taxon>Methylobacterium</taxon>
    </lineage>
</organism>
<keyword evidence="1" id="KW-0371">Homeobox</keyword>
<name>A0A1I2XRD6_9HYPH</name>
<sequence>MQTVRDWVLAFDAHGPDGLLDGKAPGARPRLNANQREALRALLEHGPTPAAHGVVRWRLCNLVQINPEDLILPRFHGHL</sequence>
<dbReference type="STRING" id="582675.SAMN05192565_1582"/>
<keyword evidence="2" id="KW-1185">Reference proteome</keyword>
<dbReference type="GO" id="GO:0003677">
    <property type="term" value="F:DNA binding"/>
    <property type="evidence" value="ECO:0007669"/>
    <property type="project" value="UniProtKB-KW"/>
</dbReference>
<dbReference type="Proteomes" id="UP000199229">
    <property type="component" value="Unassembled WGS sequence"/>
</dbReference>
<reference evidence="2" key="1">
    <citation type="submission" date="2016-10" db="EMBL/GenBank/DDBJ databases">
        <authorList>
            <person name="Varghese N."/>
            <person name="Submissions S."/>
        </authorList>
    </citation>
    <scope>NUCLEOTIDE SEQUENCE [LARGE SCALE GENOMIC DNA]</scope>
    <source>
        <strain evidence="2">Gh-105</strain>
    </source>
</reference>
<dbReference type="EMBL" id="FOPM01000058">
    <property type="protein sequence ID" value="SFH15276.1"/>
    <property type="molecule type" value="Genomic_DNA"/>
</dbReference>
<protein>
    <submittedName>
        <fullName evidence="1">Homeodomain-like domain-containing protein</fullName>
    </submittedName>
</protein>
<proteinExistence type="predicted"/>